<organism evidence="3 4">
    <name type="scientific">Pseudomonas schmalbachii</name>
    <dbReference type="NCBI Taxonomy" id="2816993"/>
    <lineage>
        <taxon>Bacteria</taxon>
        <taxon>Pseudomonadati</taxon>
        <taxon>Pseudomonadota</taxon>
        <taxon>Gammaproteobacteria</taxon>
        <taxon>Pseudomonadales</taxon>
        <taxon>Pseudomonadaceae</taxon>
        <taxon>Pseudomonas</taxon>
    </lineage>
</organism>
<dbReference type="RefSeq" id="WP_208314525.1">
    <property type="nucleotide sequence ID" value="NZ_JAELYA010000005.1"/>
</dbReference>
<proteinExistence type="predicted"/>
<evidence type="ECO:0000313" key="3">
    <source>
        <dbReference type="EMBL" id="MBO3276419.1"/>
    </source>
</evidence>
<dbReference type="Proteomes" id="UP000669060">
    <property type="component" value="Unassembled WGS sequence"/>
</dbReference>
<keyword evidence="1" id="KW-1133">Transmembrane helix</keyword>
<evidence type="ECO:0000259" key="2">
    <source>
        <dbReference type="Pfam" id="PF00892"/>
    </source>
</evidence>
<feature type="transmembrane region" description="Helical" evidence="1">
    <location>
        <begin position="103"/>
        <end position="121"/>
    </location>
</feature>
<keyword evidence="4" id="KW-1185">Reference proteome</keyword>
<feature type="transmembrane region" description="Helical" evidence="1">
    <location>
        <begin position="34"/>
        <end position="58"/>
    </location>
</feature>
<sequence length="291" mass="30490">MPHAQQTLDKTAEAVPPHVWFGVSAVFHYLGPSFAVLLFPAVGVLGVAWFRIASAALVFAPFTRPWRTIRNADGKTRLLLLGLGACLAVMNTAFYLALERLPMSLVAAIEFAGTIAVALYGMRTGRNLLALLVTLFGVFILIDVKWSTDPLGLFWALLNGALFVGYILLGHKAAAGGASGGVERLGAAMAIAFVVLMPIGFAQALQAFGTLQLVLAGIGVGVCSSVIPYSSDQLAMSRLPRASFALCLAILPASATIIAALMLAQIPSLQDLLGIALVMLGIAVHRPAPEA</sequence>
<dbReference type="InterPro" id="IPR037185">
    <property type="entry name" value="EmrE-like"/>
</dbReference>
<feature type="domain" description="EamA" evidence="2">
    <location>
        <begin position="151"/>
        <end position="284"/>
    </location>
</feature>
<dbReference type="InterPro" id="IPR000620">
    <property type="entry name" value="EamA_dom"/>
</dbReference>
<dbReference type="Pfam" id="PF00892">
    <property type="entry name" value="EamA"/>
    <property type="match status" value="1"/>
</dbReference>
<feature type="transmembrane region" description="Helical" evidence="1">
    <location>
        <begin position="181"/>
        <end position="201"/>
    </location>
</feature>
<feature type="transmembrane region" description="Helical" evidence="1">
    <location>
        <begin position="207"/>
        <end position="230"/>
    </location>
</feature>
<feature type="transmembrane region" description="Helical" evidence="1">
    <location>
        <begin position="242"/>
        <end position="266"/>
    </location>
</feature>
<dbReference type="EMBL" id="JAELYA010000005">
    <property type="protein sequence ID" value="MBO3276419.1"/>
    <property type="molecule type" value="Genomic_DNA"/>
</dbReference>
<reference evidence="3 4" key="1">
    <citation type="submission" date="2020-12" db="EMBL/GenBank/DDBJ databases">
        <title>Pseudomonas schmalbachii sp. nov. isolated from millipede gut.</title>
        <authorList>
            <person name="Shelomi M."/>
        </authorList>
    </citation>
    <scope>NUCLEOTIDE SEQUENCE [LARGE SCALE GENOMIC DNA]</scope>
    <source>
        <strain evidence="3 4">Milli4</strain>
    </source>
</reference>
<keyword evidence="1" id="KW-0812">Transmembrane</keyword>
<protein>
    <submittedName>
        <fullName evidence="3">EamA family transporter</fullName>
    </submittedName>
</protein>
<keyword evidence="1" id="KW-0472">Membrane</keyword>
<name>A0ABS3TV19_9PSED</name>
<dbReference type="SUPFAM" id="SSF103481">
    <property type="entry name" value="Multidrug resistance efflux transporter EmrE"/>
    <property type="match status" value="2"/>
</dbReference>
<feature type="transmembrane region" description="Helical" evidence="1">
    <location>
        <begin position="152"/>
        <end position="169"/>
    </location>
</feature>
<gene>
    <name evidence="3" type="ORF">JFY56_14380</name>
</gene>
<evidence type="ECO:0000313" key="4">
    <source>
        <dbReference type="Proteomes" id="UP000669060"/>
    </source>
</evidence>
<accession>A0ABS3TV19</accession>
<comment type="caution">
    <text evidence="3">The sequence shown here is derived from an EMBL/GenBank/DDBJ whole genome shotgun (WGS) entry which is preliminary data.</text>
</comment>
<feature type="transmembrane region" description="Helical" evidence="1">
    <location>
        <begin position="78"/>
        <end position="97"/>
    </location>
</feature>
<feature type="transmembrane region" description="Helical" evidence="1">
    <location>
        <begin position="128"/>
        <end position="146"/>
    </location>
</feature>
<evidence type="ECO:0000256" key="1">
    <source>
        <dbReference type="SAM" id="Phobius"/>
    </source>
</evidence>